<reference evidence="3" key="1">
    <citation type="submission" date="2020-09" db="EMBL/GenBank/DDBJ databases">
        <title>Whole genome shotgun sequence of Streptomyces cinnamonensis NBRC 15873.</title>
        <authorList>
            <person name="Komaki H."/>
            <person name="Tamura T."/>
        </authorList>
    </citation>
    <scope>NUCLEOTIDE SEQUENCE [LARGE SCALE GENOMIC DNA]</scope>
    <source>
        <strain evidence="3">NBRC 15873</strain>
    </source>
</reference>
<name>A0ABQ3NRD1_STRVG</name>
<accession>A0ABQ3NRD1</accession>
<protein>
    <submittedName>
        <fullName evidence="2">Uncharacterized protein</fullName>
    </submittedName>
</protein>
<dbReference type="Proteomes" id="UP000660554">
    <property type="component" value="Unassembled WGS sequence"/>
</dbReference>
<sequence>MAGRPEGFAPRCAVVAGFGAVTAAFDGAAAVLDGVAEFLAAGAAPAPGVADRATARGEDDADDAVDGVDRVGDGDGTAEREGCAGMPIAGASACTPIRLLPMATARIAPITETGQPKPRSRRPRRPDWSTNTGAGADSPEAGSDHSGCVWCADPHWTEDMAVRTLRGLSLQGT</sequence>
<feature type="region of interest" description="Disordered" evidence="1">
    <location>
        <begin position="46"/>
        <end position="83"/>
    </location>
</feature>
<evidence type="ECO:0000313" key="2">
    <source>
        <dbReference type="EMBL" id="GHI15313.1"/>
    </source>
</evidence>
<feature type="compositionally biased region" description="Basic and acidic residues" evidence="1">
    <location>
        <begin position="67"/>
        <end position="82"/>
    </location>
</feature>
<proteinExistence type="predicted"/>
<dbReference type="EMBL" id="BNDV01000010">
    <property type="protein sequence ID" value="GHI15313.1"/>
    <property type="molecule type" value="Genomic_DNA"/>
</dbReference>
<gene>
    <name evidence="2" type="ORF">Scinn_47760</name>
</gene>
<feature type="region of interest" description="Disordered" evidence="1">
    <location>
        <begin position="108"/>
        <end position="145"/>
    </location>
</feature>
<evidence type="ECO:0000313" key="3">
    <source>
        <dbReference type="Proteomes" id="UP000660554"/>
    </source>
</evidence>
<keyword evidence="3" id="KW-1185">Reference proteome</keyword>
<evidence type="ECO:0000256" key="1">
    <source>
        <dbReference type="SAM" id="MobiDB-lite"/>
    </source>
</evidence>
<organism evidence="2 3">
    <name type="scientific">Streptomyces virginiae</name>
    <name type="common">Streptomyces cinnamonensis</name>
    <dbReference type="NCBI Taxonomy" id="1961"/>
    <lineage>
        <taxon>Bacteria</taxon>
        <taxon>Bacillati</taxon>
        <taxon>Actinomycetota</taxon>
        <taxon>Actinomycetes</taxon>
        <taxon>Kitasatosporales</taxon>
        <taxon>Streptomycetaceae</taxon>
        <taxon>Streptomyces</taxon>
    </lineage>
</organism>
<comment type="caution">
    <text evidence="2">The sequence shown here is derived from an EMBL/GenBank/DDBJ whole genome shotgun (WGS) entry which is preliminary data.</text>
</comment>